<keyword evidence="1" id="KW-1133">Transmembrane helix</keyword>
<comment type="caution">
    <text evidence="2">The sequence shown here is derived from an EMBL/GenBank/DDBJ whole genome shotgun (WGS) entry which is preliminary data.</text>
</comment>
<evidence type="ECO:0000256" key="1">
    <source>
        <dbReference type="SAM" id="Phobius"/>
    </source>
</evidence>
<dbReference type="InterPro" id="IPR006740">
    <property type="entry name" value="DUF604"/>
</dbReference>
<gene>
    <name evidence="2" type="ORF">CDL12_03695</name>
</gene>
<keyword evidence="2" id="KW-0328">Glycosyltransferase</keyword>
<feature type="transmembrane region" description="Helical" evidence="1">
    <location>
        <begin position="14"/>
        <end position="34"/>
    </location>
</feature>
<evidence type="ECO:0000313" key="2">
    <source>
        <dbReference type="EMBL" id="PIN23584.1"/>
    </source>
</evidence>
<dbReference type="EMBL" id="NKXS01000550">
    <property type="protein sequence ID" value="PIN23584.1"/>
    <property type="molecule type" value="Genomic_DNA"/>
</dbReference>
<sequence>MSSPFFKVFTRKTYCKALIASILIISLILIPIIISNTQDLQYISIRRSPPSSQTNLNHMAFGIVSSLRTWPNRKGYVKSWWRPNQTRGHIFLDQPPTPDLLPWPTTVPPYRTSDDLSGLTQRTKPKFEDVWRLVHTILELFREEDEDNLRWIVMGDDDSVFFVENIVDLLREYDHRKYYYFGGNSESVISNYWYSFQQAFGGGGFVLSYGLAKALAKDMEGCLVRHAQDIGADLMTMRCIADIGVNLTPHKGFHQMDLRGDSSGYLSAHPNIPVMTLHHIDAVNPIFPSMDRAESIRKLMKAANADQSRVLQQTICYDRQANWSFSVSWGYAVHIYERIMPRSHLQKPIETFTPWERDPKIPFYMFNTRPLSKDPCEAPHIFFLESVRSSSDKISINYLRAQKRDLPTCSYSGNHSADTVLNIHVFSSTKKRLQIDRSECCDVTRVDDAKMEVQLRECGVDEIIA</sequence>
<dbReference type="Proteomes" id="UP000231279">
    <property type="component" value="Unassembled WGS sequence"/>
</dbReference>
<evidence type="ECO:0000313" key="3">
    <source>
        <dbReference type="Proteomes" id="UP000231279"/>
    </source>
</evidence>
<keyword evidence="1" id="KW-0472">Membrane</keyword>
<keyword evidence="3" id="KW-1185">Reference proteome</keyword>
<dbReference type="Gene3D" id="3.90.550.50">
    <property type="match status" value="1"/>
</dbReference>
<accession>A0A2G9I1H0</accession>
<dbReference type="EC" id="2.4.1.122" evidence="2"/>
<dbReference type="GO" id="GO:0016263">
    <property type="term" value="F:glycoprotein-N-acetylgalactosamine 3-beta-galactosyltransferase activity"/>
    <property type="evidence" value="ECO:0007669"/>
    <property type="project" value="UniProtKB-EC"/>
</dbReference>
<keyword evidence="1" id="KW-0812">Transmembrane</keyword>
<dbReference type="STRING" id="429701.A0A2G9I1H0"/>
<dbReference type="PANTHER" id="PTHR10811">
    <property type="entry name" value="FRINGE-RELATED"/>
    <property type="match status" value="1"/>
</dbReference>
<reference evidence="3" key="1">
    <citation type="journal article" date="2018" name="Gigascience">
        <title>Genome assembly of the Pink Ipe (Handroanthus impetiginosus, Bignoniaceae), a highly valued, ecologically keystone Neotropical timber forest tree.</title>
        <authorList>
            <person name="Silva-Junior O.B."/>
            <person name="Grattapaglia D."/>
            <person name="Novaes E."/>
            <person name="Collevatti R.G."/>
        </authorList>
    </citation>
    <scope>NUCLEOTIDE SEQUENCE [LARGE SCALE GENOMIC DNA]</scope>
    <source>
        <strain evidence="3">cv. UFG-1</strain>
    </source>
</reference>
<name>A0A2G9I1H0_9LAMI</name>
<dbReference type="OrthoDB" id="414175at2759"/>
<organism evidence="2 3">
    <name type="scientific">Handroanthus impetiginosus</name>
    <dbReference type="NCBI Taxonomy" id="429701"/>
    <lineage>
        <taxon>Eukaryota</taxon>
        <taxon>Viridiplantae</taxon>
        <taxon>Streptophyta</taxon>
        <taxon>Embryophyta</taxon>
        <taxon>Tracheophyta</taxon>
        <taxon>Spermatophyta</taxon>
        <taxon>Magnoliopsida</taxon>
        <taxon>eudicotyledons</taxon>
        <taxon>Gunneridae</taxon>
        <taxon>Pentapetalae</taxon>
        <taxon>asterids</taxon>
        <taxon>lamiids</taxon>
        <taxon>Lamiales</taxon>
        <taxon>Bignoniaceae</taxon>
        <taxon>Crescentiina</taxon>
        <taxon>Tabebuia alliance</taxon>
        <taxon>Handroanthus</taxon>
    </lineage>
</organism>
<dbReference type="AlphaFoldDB" id="A0A2G9I1H0"/>
<proteinExistence type="predicted"/>
<keyword evidence="2" id="KW-0808">Transferase</keyword>
<protein>
    <submittedName>
        <fullName evidence="2">Galactosyltransferase</fullName>
        <ecNumber evidence="2">2.4.1.122</ecNumber>
    </submittedName>
</protein>
<dbReference type="Pfam" id="PF04646">
    <property type="entry name" value="DUF604"/>
    <property type="match status" value="1"/>
</dbReference>